<name>E6MJ95_9FIRM</name>
<protein>
    <recommendedName>
        <fullName evidence="10">Small ribosomal subunit biogenesis GTPase RsgA</fullName>
        <ecNumber evidence="10">3.6.1.-</ecNumber>
    </recommendedName>
</protein>
<dbReference type="GO" id="GO:0005737">
    <property type="term" value="C:cytoplasm"/>
    <property type="evidence" value="ECO:0007669"/>
    <property type="project" value="UniProtKB-SubCell"/>
</dbReference>
<keyword evidence="14" id="KW-1185">Reference proteome</keyword>
<dbReference type="STRING" id="887929.HMP0721_2080"/>
<dbReference type="SUPFAM" id="SSF52540">
    <property type="entry name" value="P-loop containing nucleoside triphosphate hydrolases"/>
    <property type="match status" value="1"/>
</dbReference>
<evidence type="ECO:0000256" key="9">
    <source>
        <dbReference type="ARBA" id="ARBA00023134"/>
    </source>
</evidence>
<keyword evidence="8 10" id="KW-0694">RNA-binding</keyword>
<evidence type="ECO:0000256" key="5">
    <source>
        <dbReference type="ARBA" id="ARBA00022741"/>
    </source>
</evidence>
<dbReference type="RefSeq" id="WP_006599502.1">
    <property type="nucleotide sequence ID" value="NZ_GL622359.1"/>
</dbReference>
<dbReference type="GO" id="GO:0042274">
    <property type="term" value="P:ribosomal small subunit biogenesis"/>
    <property type="evidence" value="ECO:0007669"/>
    <property type="project" value="UniProtKB-UniRule"/>
</dbReference>
<keyword evidence="1 10" id="KW-0963">Cytoplasm</keyword>
<dbReference type="GO" id="GO:0005525">
    <property type="term" value="F:GTP binding"/>
    <property type="evidence" value="ECO:0007669"/>
    <property type="project" value="UniProtKB-UniRule"/>
</dbReference>
<evidence type="ECO:0000259" key="11">
    <source>
        <dbReference type="PROSITE" id="PS50936"/>
    </source>
</evidence>
<keyword evidence="3 10" id="KW-0479">Metal-binding</keyword>
<dbReference type="PANTHER" id="PTHR32120">
    <property type="entry name" value="SMALL RIBOSOMAL SUBUNIT BIOGENESIS GTPASE RSGA"/>
    <property type="match status" value="1"/>
</dbReference>
<keyword evidence="4 10" id="KW-0699">rRNA-binding</keyword>
<dbReference type="InterPro" id="IPR031944">
    <property type="entry name" value="RsgA_N"/>
</dbReference>
<evidence type="ECO:0000256" key="8">
    <source>
        <dbReference type="ARBA" id="ARBA00022884"/>
    </source>
</evidence>
<dbReference type="InterPro" id="IPR010914">
    <property type="entry name" value="RsgA_GTPase_dom"/>
</dbReference>
<dbReference type="EMBL" id="AEQN01000026">
    <property type="protein sequence ID" value="EFV00915.1"/>
    <property type="molecule type" value="Genomic_DNA"/>
</dbReference>
<dbReference type="Pfam" id="PF03193">
    <property type="entry name" value="RsgA_GTPase"/>
    <property type="match status" value="1"/>
</dbReference>
<keyword evidence="9 10" id="KW-0342">GTP-binding</keyword>
<dbReference type="OrthoDB" id="9809485at2"/>
<reference evidence="13 14" key="1">
    <citation type="submission" date="2010-12" db="EMBL/GenBank/DDBJ databases">
        <authorList>
            <person name="Muzny D."/>
            <person name="Qin X."/>
            <person name="Deng J."/>
            <person name="Jiang H."/>
            <person name="Liu Y."/>
            <person name="Qu J."/>
            <person name="Song X.-Z."/>
            <person name="Zhang L."/>
            <person name="Thornton R."/>
            <person name="Coyle M."/>
            <person name="Francisco L."/>
            <person name="Jackson L."/>
            <person name="Javaid M."/>
            <person name="Korchina V."/>
            <person name="Kovar C."/>
            <person name="Mata R."/>
            <person name="Mathew T."/>
            <person name="Ngo R."/>
            <person name="Nguyen L."/>
            <person name="Nguyen N."/>
            <person name="Okwuonu G."/>
            <person name="Ongeri F."/>
            <person name="Pham C."/>
            <person name="Simmons D."/>
            <person name="Wilczek-Boney K."/>
            <person name="Hale W."/>
            <person name="Jakkamsetti A."/>
            <person name="Pham P."/>
            <person name="Ruth R."/>
            <person name="San Lucas F."/>
            <person name="Warren J."/>
            <person name="Zhang J."/>
            <person name="Zhao Z."/>
            <person name="Zhou C."/>
            <person name="Zhu D."/>
            <person name="Lee S."/>
            <person name="Bess C."/>
            <person name="Blankenburg K."/>
            <person name="Forbes L."/>
            <person name="Fu Q."/>
            <person name="Gubbala S."/>
            <person name="Hirani K."/>
            <person name="Jayaseelan J.C."/>
            <person name="Lara F."/>
            <person name="Munidasa M."/>
            <person name="Palculict T."/>
            <person name="Patil S."/>
            <person name="Pu L.-L."/>
            <person name="Saada N."/>
            <person name="Tang L."/>
            <person name="Weissenberger G."/>
            <person name="Zhu Y."/>
            <person name="Hemphill L."/>
            <person name="Shang Y."/>
            <person name="Youmans B."/>
            <person name="Ayvaz T."/>
            <person name="Ross M."/>
            <person name="Santibanez J."/>
            <person name="Aqrawi P."/>
            <person name="Gross S."/>
            <person name="Joshi V."/>
            <person name="Fowler G."/>
            <person name="Nazareth L."/>
            <person name="Reid J."/>
            <person name="Worley K."/>
            <person name="Petrosino J."/>
            <person name="Highlander S."/>
            <person name="Gibbs R."/>
        </authorList>
    </citation>
    <scope>NUCLEOTIDE SEQUENCE [LARGE SCALE GENOMIC DNA]</scope>
    <source>
        <strain evidence="13 14">ATCC 23263</strain>
    </source>
</reference>
<dbReference type="InterPro" id="IPR030378">
    <property type="entry name" value="G_CP_dom"/>
</dbReference>
<keyword evidence="6 10" id="KW-0378">Hydrolase</keyword>
<evidence type="ECO:0000256" key="6">
    <source>
        <dbReference type="ARBA" id="ARBA00022801"/>
    </source>
</evidence>
<sequence length="298" mass="32286">MKTIQSKTPISGRIVQGIGGFYTIEKSDGSRITAKPAGILRHNRQTPMVGDWVTVEKNGAQDGEYALTAIAERKNVFVRPPVANVDLAVIVFALSNPRPNTLLLDKLLIACEVRSVAPIICFTKEDLAKETDWVVVETYRKTSYPVVVHSPEAPADAQLTRHMAGKTVFLAGPSGVGKSTLTNRLCGGAVMATGGLSAKLGRGKHTTRHVALLPLPGGGWILDTPGFSALKLTKAAAPERLRDYFPEFVRGACKFNDCLHLKEPGCAVRAQLAAGEIAPSRYEHYVTLLEELKGRNRY</sequence>
<dbReference type="NCBIfam" id="TIGR00157">
    <property type="entry name" value="ribosome small subunit-dependent GTPase A"/>
    <property type="match status" value="1"/>
</dbReference>
<dbReference type="InterPro" id="IPR004881">
    <property type="entry name" value="Ribosome_biogen_GTPase_RsgA"/>
</dbReference>
<feature type="binding site" evidence="10">
    <location>
        <position position="266"/>
    </location>
    <ligand>
        <name>Zn(2+)</name>
        <dbReference type="ChEBI" id="CHEBI:29105"/>
    </ligand>
</feature>
<evidence type="ECO:0000256" key="4">
    <source>
        <dbReference type="ARBA" id="ARBA00022730"/>
    </source>
</evidence>
<feature type="binding site" evidence="10">
    <location>
        <position position="260"/>
    </location>
    <ligand>
        <name>Zn(2+)</name>
        <dbReference type="ChEBI" id="CHEBI:29105"/>
    </ligand>
</feature>
<evidence type="ECO:0000313" key="13">
    <source>
        <dbReference type="EMBL" id="EFV00915.1"/>
    </source>
</evidence>
<comment type="subunit">
    <text evidence="10">Monomer. Associates with 30S ribosomal subunit, binds 16S rRNA.</text>
</comment>
<dbReference type="PROSITE" id="PS50936">
    <property type="entry name" value="ENGC_GTPASE"/>
    <property type="match status" value="1"/>
</dbReference>
<dbReference type="eggNOG" id="COG1162">
    <property type="taxonomic scope" value="Bacteria"/>
</dbReference>
<dbReference type="GO" id="GO:0046872">
    <property type="term" value="F:metal ion binding"/>
    <property type="evidence" value="ECO:0007669"/>
    <property type="project" value="UniProtKB-KW"/>
</dbReference>
<feature type="domain" description="EngC GTPase" evidence="11">
    <location>
        <begin position="83"/>
        <end position="228"/>
    </location>
</feature>
<keyword evidence="7 10" id="KW-0862">Zinc</keyword>
<dbReference type="SUPFAM" id="SSF50249">
    <property type="entry name" value="Nucleic acid-binding proteins"/>
    <property type="match status" value="1"/>
</dbReference>
<comment type="subcellular location">
    <subcellularLocation>
        <location evidence="10">Cytoplasm</location>
    </subcellularLocation>
</comment>
<evidence type="ECO:0000256" key="1">
    <source>
        <dbReference type="ARBA" id="ARBA00022490"/>
    </source>
</evidence>
<dbReference type="InterPro" id="IPR027417">
    <property type="entry name" value="P-loop_NTPase"/>
</dbReference>
<evidence type="ECO:0000256" key="3">
    <source>
        <dbReference type="ARBA" id="ARBA00022723"/>
    </source>
</evidence>
<feature type="binding site" evidence="10">
    <location>
        <position position="253"/>
    </location>
    <ligand>
        <name>Zn(2+)</name>
        <dbReference type="ChEBI" id="CHEBI:29105"/>
    </ligand>
</feature>
<comment type="function">
    <text evidence="10">One of several proteins that assist in the late maturation steps of the functional core of the 30S ribosomal subunit. Helps release RbfA from mature subunits. May play a role in the assembly of ribosomal proteins into the subunit. Circularly permuted GTPase that catalyzes slow GTP hydrolysis, GTPase activity is stimulated by the 30S ribosomal subunit.</text>
</comment>
<keyword evidence="2 10" id="KW-0690">Ribosome biogenesis</keyword>
<evidence type="ECO:0000256" key="2">
    <source>
        <dbReference type="ARBA" id="ARBA00022517"/>
    </source>
</evidence>
<dbReference type="AlphaFoldDB" id="E6MJ95"/>
<organism evidence="13 14">
    <name type="scientific">Pseudoramibacter alactolyticus ATCC 23263</name>
    <dbReference type="NCBI Taxonomy" id="887929"/>
    <lineage>
        <taxon>Bacteria</taxon>
        <taxon>Bacillati</taxon>
        <taxon>Bacillota</taxon>
        <taxon>Clostridia</taxon>
        <taxon>Eubacteriales</taxon>
        <taxon>Eubacteriaceae</taxon>
        <taxon>Pseudoramibacter</taxon>
    </lineage>
</organism>
<dbReference type="PANTHER" id="PTHR32120:SF11">
    <property type="entry name" value="SMALL RIBOSOMAL SUBUNIT BIOGENESIS GTPASE RSGA 1, MITOCHONDRIAL-RELATED"/>
    <property type="match status" value="1"/>
</dbReference>
<evidence type="ECO:0000259" key="12">
    <source>
        <dbReference type="PROSITE" id="PS51721"/>
    </source>
</evidence>
<comment type="similarity">
    <text evidence="10">Belongs to the TRAFAC class YlqF/YawG GTPase family. RsgA subfamily.</text>
</comment>
<proteinExistence type="inferred from homology"/>
<dbReference type="GO" id="GO:0003924">
    <property type="term" value="F:GTPase activity"/>
    <property type="evidence" value="ECO:0007669"/>
    <property type="project" value="UniProtKB-UniRule"/>
</dbReference>
<feature type="domain" description="CP-type G" evidence="12">
    <location>
        <begin position="74"/>
        <end position="230"/>
    </location>
</feature>
<feature type="binding site" evidence="10">
    <location>
        <begin position="123"/>
        <end position="126"/>
    </location>
    <ligand>
        <name>GTP</name>
        <dbReference type="ChEBI" id="CHEBI:37565"/>
    </ligand>
</feature>
<comment type="cofactor">
    <cofactor evidence="10">
        <name>Zn(2+)</name>
        <dbReference type="ChEBI" id="CHEBI:29105"/>
    </cofactor>
    <text evidence="10">Binds 1 zinc ion per subunit.</text>
</comment>
<dbReference type="Pfam" id="PF16745">
    <property type="entry name" value="RsgA_N"/>
    <property type="match status" value="1"/>
</dbReference>
<dbReference type="HOGENOM" id="CLU_033617_2_1_9"/>
<dbReference type="PROSITE" id="PS51721">
    <property type="entry name" value="G_CP"/>
    <property type="match status" value="1"/>
</dbReference>
<dbReference type="CDD" id="cd01854">
    <property type="entry name" value="YjeQ_EngC"/>
    <property type="match status" value="1"/>
</dbReference>
<feature type="binding site" evidence="10">
    <location>
        <position position="258"/>
    </location>
    <ligand>
        <name>Zn(2+)</name>
        <dbReference type="ChEBI" id="CHEBI:29105"/>
    </ligand>
</feature>
<gene>
    <name evidence="10 13" type="primary">rsgA</name>
    <name evidence="13" type="ORF">HMP0721_2080</name>
</gene>
<dbReference type="HAMAP" id="MF_01820">
    <property type="entry name" value="GTPase_RsgA"/>
    <property type="match status" value="1"/>
</dbReference>
<dbReference type="Gene3D" id="1.10.40.50">
    <property type="entry name" value="Probable gtpase engc, domain 3"/>
    <property type="match status" value="1"/>
</dbReference>
<evidence type="ECO:0000256" key="10">
    <source>
        <dbReference type="HAMAP-Rule" id="MF_01820"/>
    </source>
</evidence>
<accession>E6MJ95</accession>
<evidence type="ECO:0000256" key="7">
    <source>
        <dbReference type="ARBA" id="ARBA00022833"/>
    </source>
</evidence>
<dbReference type="Gene3D" id="3.40.50.300">
    <property type="entry name" value="P-loop containing nucleotide triphosphate hydrolases"/>
    <property type="match status" value="1"/>
</dbReference>
<keyword evidence="5 10" id="KW-0547">Nucleotide-binding</keyword>
<evidence type="ECO:0000313" key="14">
    <source>
        <dbReference type="Proteomes" id="UP000004754"/>
    </source>
</evidence>
<dbReference type="EC" id="3.6.1.-" evidence="10"/>
<dbReference type="Gene3D" id="2.40.50.140">
    <property type="entry name" value="Nucleic acid-binding proteins"/>
    <property type="match status" value="1"/>
</dbReference>
<dbReference type="Proteomes" id="UP000004754">
    <property type="component" value="Unassembled WGS sequence"/>
</dbReference>
<feature type="binding site" evidence="10">
    <location>
        <begin position="172"/>
        <end position="180"/>
    </location>
    <ligand>
        <name>GTP</name>
        <dbReference type="ChEBI" id="CHEBI:37565"/>
    </ligand>
</feature>
<dbReference type="GO" id="GO:0019843">
    <property type="term" value="F:rRNA binding"/>
    <property type="evidence" value="ECO:0007669"/>
    <property type="project" value="UniProtKB-KW"/>
</dbReference>
<dbReference type="InterPro" id="IPR012340">
    <property type="entry name" value="NA-bd_OB-fold"/>
</dbReference>
<comment type="caution">
    <text evidence="13">The sequence shown here is derived from an EMBL/GenBank/DDBJ whole genome shotgun (WGS) entry which is preliminary data.</text>
</comment>